<keyword evidence="2" id="KW-1133">Transmembrane helix</keyword>
<dbReference type="PROSITE" id="PS51257">
    <property type="entry name" value="PROKAR_LIPOPROTEIN"/>
    <property type="match status" value="1"/>
</dbReference>
<proteinExistence type="predicted"/>
<organism evidence="3 4">
    <name type="scientific">Ditylenchus dipsaci</name>
    <dbReference type="NCBI Taxonomy" id="166011"/>
    <lineage>
        <taxon>Eukaryota</taxon>
        <taxon>Metazoa</taxon>
        <taxon>Ecdysozoa</taxon>
        <taxon>Nematoda</taxon>
        <taxon>Chromadorea</taxon>
        <taxon>Rhabditida</taxon>
        <taxon>Tylenchina</taxon>
        <taxon>Tylenchomorpha</taxon>
        <taxon>Sphaerularioidea</taxon>
        <taxon>Anguinidae</taxon>
        <taxon>Anguininae</taxon>
        <taxon>Ditylenchus</taxon>
    </lineage>
</organism>
<keyword evidence="2" id="KW-0472">Membrane</keyword>
<dbReference type="WBParaSite" id="jg20768">
    <property type="protein sequence ID" value="jg20768"/>
    <property type="gene ID" value="jg20768"/>
</dbReference>
<evidence type="ECO:0000313" key="3">
    <source>
        <dbReference type="Proteomes" id="UP000887574"/>
    </source>
</evidence>
<feature type="transmembrane region" description="Helical" evidence="2">
    <location>
        <begin position="6"/>
        <end position="29"/>
    </location>
</feature>
<keyword evidence="2" id="KW-0812">Transmembrane</keyword>
<keyword evidence="1" id="KW-0175">Coiled coil</keyword>
<reference evidence="4" key="1">
    <citation type="submission" date="2022-11" db="UniProtKB">
        <authorList>
            <consortium name="WormBaseParasite"/>
        </authorList>
    </citation>
    <scope>IDENTIFICATION</scope>
</reference>
<accession>A0A915DLX8</accession>
<evidence type="ECO:0000313" key="4">
    <source>
        <dbReference type="WBParaSite" id="jg20768"/>
    </source>
</evidence>
<evidence type="ECO:0000256" key="1">
    <source>
        <dbReference type="SAM" id="Coils"/>
    </source>
</evidence>
<dbReference type="AlphaFoldDB" id="A0A915DLX8"/>
<feature type="coiled-coil region" evidence="1">
    <location>
        <begin position="39"/>
        <end position="66"/>
    </location>
</feature>
<evidence type="ECO:0000256" key="2">
    <source>
        <dbReference type="SAM" id="Phobius"/>
    </source>
</evidence>
<dbReference type="Proteomes" id="UP000887574">
    <property type="component" value="Unplaced"/>
</dbReference>
<keyword evidence="3" id="KW-1185">Reference proteome</keyword>
<sequence length="69" mass="8231">MTTAKRQYGMLAFIAACAFTTCAIGFVFYDEKTQRIRRQEGVKLRLQQQKQNMEEYEQQKMLFEKAKQK</sequence>
<protein>
    <submittedName>
        <fullName evidence="4">PET117 polypeptide</fullName>
    </submittedName>
</protein>
<name>A0A915DLX8_9BILA</name>